<evidence type="ECO:0000259" key="2">
    <source>
        <dbReference type="PROSITE" id="PS01179"/>
    </source>
</evidence>
<name>A0AAU9X081_9CNID</name>
<reference evidence="3 4" key="1">
    <citation type="submission" date="2022-05" db="EMBL/GenBank/DDBJ databases">
        <authorList>
            <consortium name="Genoscope - CEA"/>
            <person name="William W."/>
        </authorList>
    </citation>
    <scope>NUCLEOTIDE SEQUENCE [LARGE SCALE GENOMIC DNA]</scope>
</reference>
<evidence type="ECO:0000313" key="3">
    <source>
        <dbReference type="EMBL" id="CAH3131061.1"/>
    </source>
</evidence>
<dbReference type="Pfam" id="PF00640">
    <property type="entry name" value="PID"/>
    <property type="match status" value="1"/>
</dbReference>
<protein>
    <recommendedName>
        <fullName evidence="2">PID domain-containing protein</fullName>
    </recommendedName>
</protein>
<feature type="domain" description="PID" evidence="2">
    <location>
        <begin position="35"/>
        <end position="171"/>
    </location>
</feature>
<feature type="region of interest" description="Disordered" evidence="1">
    <location>
        <begin position="279"/>
        <end position="390"/>
    </location>
</feature>
<dbReference type="InterPro" id="IPR006020">
    <property type="entry name" value="PTB/PI_dom"/>
</dbReference>
<dbReference type="InterPro" id="IPR051133">
    <property type="entry name" value="Adapter_Engulfment-Domain"/>
</dbReference>
<feature type="compositionally biased region" description="Low complexity" evidence="1">
    <location>
        <begin position="305"/>
        <end position="314"/>
    </location>
</feature>
<dbReference type="AlphaFoldDB" id="A0AAU9X081"/>
<dbReference type="PROSITE" id="PS01179">
    <property type="entry name" value="PID"/>
    <property type="match status" value="1"/>
</dbReference>
<keyword evidence="4" id="KW-1185">Reference proteome</keyword>
<feature type="region of interest" description="Disordered" evidence="1">
    <location>
        <begin position="210"/>
        <end position="242"/>
    </location>
</feature>
<dbReference type="InterPro" id="IPR011993">
    <property type="entry name" value="PH-like_dom_sf"/>
</dbReference>
<feature type="compositionally biased region" description="Polar residues" evidence="1">
    <location>
        <begin position="374"/>
        <end position="389"/>
    </location>
</feature>
<feature type="region of interest" description="Disordered" evidence="1">
    <location>
        <begin position="1"/>
        <end position="24"/>
    </location>
</feature>
<dbReference type="SUPFAM" id="SSF50729">
    <property type="entry name" value="PH domain-like"/>
    <property type="match status" value="1"/>
</dbReference>
<organism evidence="3 4">
    <name type="scientific">Pocillopora meandrina</name>
    <dbReference type="NCBI Taxonomy" id="46732"/>
    <lineage>
        <taxon>Eukaryota</taxon>
        <taxon>Metazoa</taxon>
        <taxon>Cnidaria</taxon>
        <taxon>Anthozoa</taxon>
        <taxon>Hexacorallia</taxon>
        <taxon>Scleractinia</taxon>
        <taxon>Astrocoeniina</taxon>
        <taxon>Pocilloporidae</taxon>
        <taxon>Pocillopora</taxon>
    </lineage>
</organism>
<evidence type="ECO:0000313" key="4">
    <source>
        <dbReference type="Proteomes" id="UP001159428"/>
    </source>
</evidence>
<comment type="caution">
    <text evidence="3">The sequence shown here is derived from an EMBL/GenBank/DDBJ whole genome shotgun (WGS) entry which is preliminary data.</text>
</comment>
<proteinExistence type="predicted"/>
<dbReference type="PANTHER" id="PTHR11232">
    <property type="entry name" value="PHOSPHOTYROSINE INTERACTION DOMAIN-CONTAINING FAMILY MEMBER"/>
    <property type="match status" value="1"/>
</dbReference>
<dbReference type="Proteomes" id="UP001159428">
    <property type="component" value="Unassembled WGS sequence"/>
</dbReference>
<dbReference type="PANTHER" id="PTHR11232:SF77">
    <property type="entry name" value="GULP PTB DOMAIN CONTAINING ENGULFMENT ADAPTOR 1"/>
    <property type="match status" value="1"/>
</dbReference>
<feature type="compositionally biased region" description="Low complexity" evidence="1">
    <location>
        <begin position="360"/>
        <end position="369"/>
    </location>
</feature>
<feature type="compositionally biased region" description="Low complexity" evidence="1">
    <location>
        <begin position="211"/>
        <end position="229"/>
    </location>
</feature>
<gene>
    <name evidence="3" type="ORF">PMEA_00014110</name>
</gene>
<accession>A0AAU9X081</accession>
<dbReference type="CDD" id="cd01273">
    <property type="entry name" value="PTB_CED-6"/>
    <property type="match status" value="1"/>
</dbReference>
<dbReference type="EMBL" id="CALNXJ010000025">
    <property type="protein sequence ID" value="CAH3131061.1"/>
    <property type="molecule type" value="Genomic_DNA"/>
</dbReference>
<sequence length="454" mass="49274">MTSVLKRASKKGKPQTQESGTGKTWLHPAETLQQGSVVYSVKLLGHTDVPQAKGTDIVREAIKKVKFANHIKKSEAGVKGSKLKKVEIKISINNIKVEDVKTKEELYSYPLHRISYCADDKRDKKLFAFIAKDSGQQHHNCYVFECEKMAEELTLTVGQAFDLAYRRFLEKKALNDNSKKKLNEMEEKIKTAEEEKEALKQKIAELEIAASQGSGPPSSNGSNEGNRSQSDPDEFDLLGSFSSSSVMPISPLQDTAPVFPQDSASQDIFFDPFAQILPSQPQTAAPTSPDLDELSPSPVNPSVPRPATGGVLPVALPPPPTKESVKAANRMKTNSGSAAPVMSPTAMSPTAMSPPPQVESPPVSQSAPSDDLLQLSSGHSANPFSSGLNGTDPFADDDLFDPFASKNNFFDSGKEINQNLPVCFSTLTYIYTVPIAQYSTDKLLTNKFESCIGC</sequence>
<dbReference type="SMART" id="SM00462">
    <property type="entry name" value="PTB"/>
    <property type="match status" value="1"/>
</dbReference>
<evidence type="ECO:0000256" key="1">
    <source>
        <dbReference type="SAM" id="MobiDB-lite"/>
    </source>
</evidence>
<dbReference type="Gene3D" id="2.30.29.30">
    <property type="entry name" value="Pleckstrin-homology domain (PH domain)/Phosphotyrosine-binding domain (PTB)"/>
    <property type="match status" value="1"/>
</dbReference>